<keyword evidence="3" id="KW-1185">Reference proteome</keyword>
<organism evidence="2 3">
    <name type="scientific">Cerrena zonata</name>
    <dbReference type="NCBI Taxonomy" id="2478898"/>
    <lineage>
        <taxon>Eukaryota</taxon>
        <taxon>Fungi</taxon>
        <taxon>Dikarya</taxon>
        <taxon>Basidiomycota</taxon>
        <taxon>Agaricomycotina</taxon>
        <taxon>Agaricomycetes</taxon>
        <taxon>Polyporales</taxon>
        <taxon>Cerrenaceae</taxon>
        <taxon>Cerrena</taxon>
    </lineage>
</organism>
<evidence type="ECO:0000313" key="2">
    <source>
        <dbReference type="EMBL" id="KAK7691630.1"/>
    </source>
</evidence>
<keyword evidence="1" id="KW-0472">Membrane</keyword>
<dbReference type="EMBL" id="JASBNA010000005">
    <property type="protein sequence ID" value="KAK7691630.1"/>
    <property type="molecule type" value="Genomic_DNA"/>
</dbReference>
<evidence type="ECO:0000313" key="3">
    <source>
        <dbReference type="Proteomes" id="UP001385951"/>
    </source>
</evidence>
<feature type="transmembrane region" description="Helical" evidence="1">
    <location>
        <begin position="37"/>
        <end position="54"/>
    </location>
</feature>
<name>A0AAW0GQY6_9APHY</name>
<keyword evidence="1" id="KW-0812">Transmembrane</keyword>
<reference evidence="2 3" key="1">
    <citation type="submission" date="2022-09" db="EMBL/GenBank/DDBJ databases">
        <authorList>
            <person name="Palmer J.M."/>
        </authorList>
    </citation>
    <scope>NUCLEOTIDE SEQUENCE [LARGE SCALE GENOMIC DNA]</scope>
    <source>
        <strain evidence="2 3">DSM 7382</strain>
    </source>
</reference>
<protein>
    <submittedName>
        <fullName evidence="2">Uncharacterized protein</fullName>
    </submittedName>
</protein>
<dbReference type="AlphaFoldDB" id="A0AAW0GQY6"/>
<dbReference type="Proteomes" id="UP001385951">
    <property type="component" value="Unassembled WGS sequence"/>
</dbReference>
<accession>A0AAW0GQY6</accession>
<gene>
    <name evidence="2" type="ORF">QCA50_005029</name>
</gene>
<evidence type="ECO:0000256" key="1">
    <source>
        <dbReference type="SAM" id="Phobius"/>
    </source>
</evidence>
<sequence length="55" mass="6576">MPPRRVPLTQEILWGFQQAFRELIPPPQRRQVLTWKTMPYAFGYLVPLAFLAYLE</sequence>
<comment type="caution">
    <text evidence="2">The sequence shown here is derived from an EMBL/GenBank/DDBJ whole genome shotgun (WGS) entry which is preliminary data.</text>
</comment>
<proteinExistence type="predicted"/>
<keyword evidence="1" id="KW-1133">Transmembrane helix</keyword>